<dbReference type="GO" id="GO:0008839">
    <property type="term" value="F:4-hydroxy-tetrahydrodipicolinate reductase"/>
    <property type="evidence" value="ECO:0007669"/>
    <property type="project" value="InterPro"/>
</dbReference>
<evidence type="ECO:0000313" key="6">
    <source>
        <dbReference type="Proteomes" id="UP000247781"/>
    </source>
</evidence>
<dbReference type="Proteomes" id="UP000247781">
    <property type="component" value="Unassembled WGS sequence"/>
</dbReference>
<dbReference type="InterPro" id="IPR000846">
    <property type="entry name" value="DapB_N"/>
</dbReference>
<organism evidence="5 6">
    <name type="scientific">Mycolicibacterium moriokaense</name>
    <dbReference type="NCBI Taxonomy" id="39691"/>
    <lineage>
        <taxon>Bacteria</taxon>
        <taxon>Bacillati</taxon>
        <taxon>Actinomycetota</taxon>
        <taxon>Actinomycetes</taxon>
        <taxon>Mycobacteriales</taxon>
        <taxon>Mycobacteriaceae</taxon>
        <taxon>Mycolicibacterium</taxon>
    </lineage>
</organism>
<comment type="caution">
    <text evidence="5">The sequence shown here is derived from an EMBL/GenBank/DDBJ whole genome shotgun (WGS) entry which is preliminary data.</text>
</comment>
<evidence type="ECO:0000256" key="2">
    <source>
        <dbReference type="ARBA" id="ARBA00023002"/>
    </source>
</evidence>
<reference evidence="5 6" key="2">
    <citation type="submission" date="2018-06" db="EMBL/GenBank/DDBJ databases">
        <title>Sequencing of bacterial isolates from soil warming experiment in Harvard Forest, Massachusetts, USA.</title>
        <authorList>
            <person name="Deangelis K.PhD."/>
        </authorList>
    </citation>
    <scope>NUCLEOTIDE SEQUENCE [LARGE SCALE GENOMIC DNA]</scope>
    <source>
        <strain evidence="5 6">GAS496</strain>
    </source>
</reference>
<feature type="domain" description="2,4-diaminopentanoate dehydrogenase C-terminal" evidence="4">
    <location>
        <begin position="204"/>
        <end position="338"/>
    </location>
</feature>
<dbReference type="Pfam" id="PF01113">
    <property type="entry name" value="DapB_N"/>
    <property type="match status" value="1"/>
</dbReference>
<evidence type="ECO:0000259" key="4">
    <source>
        <dbReference type="Pfam" id="PF19328"/>
    </source>
</evidence>
<sequence>MTYRVVQWATGAMGRACLRGVIDHPGTELVGLYAYGANKVGKDAGDIARREPTGVIATNSVDEILALDADVVIHAARLGPYGSHDADFIPLLEAGKNVISINGYSWPNYWANERIEALEAACQKGGSTLMAAGLNPGFVGEQLAVVASGLTAALEHVQITENADGREIRDPDYLFGALGFGADPSSIDPNDPTWRPVAGLNGMYEDSIASIARELGMTMDRVETDHRLHLAPRDLDTAAGVVPKGTVSHTNWRWNGIVDGKPKITLSIHWYIDTTHLNQPDPPLWEVDIKGHPGVSVSMTLGKHPLDASRASAEEYALAATVLNTIPHVVAAPPGIASRPPVTAYRDAYSSPHPLLASV</sequence>
<keyword evidence="1" id="KW-0521">NADP</keyword>
<proteinExistence type="predicted"/>
<feature type="domain" description="Dihydrodipicolinate reductase N-terminal" evidence="3">
    <location>
        <begin position="9"/>
        <end position="73"/>
    </location>
</feature>
<dbReference type="CDD" id="cd24146">
    <property type="entry name" value="nat-AmDH_N_like"/>
    <property type="match status" value="1"/>
</dbReference>
<dbReference type="GO" id="GO:0009089">
    <property type="term" value="P:lysine biosynthetic process via diaminopimelate"/>
    <property type="evidence" value="ECO:0007669"/>
    <property type="project" value="InterPro"/>
</dbReference>
<evidence type="ECO:0000256" key="1">
    <source>
        <dbReference type="ARBA" id="ARBA00022857"/>
    </source>
</evidence>
<dbReference type="AlphaFoldDB" id="A0A318HKZ4"/>
<keyword evidence="2" id="KW-0560">Oxidoreductase</keyword>
<dbReference type="InterPro" id="IPR045760">
    <property type="entry name" value="DAP_DH_C"/>
</dbReference>
<dbReference type="SUPFAM" id="SSF51735">
    <property type="entry name" value="NAD(P)-binding Rossmann-fold domains"/>
    <property type="match status" value="1"/>
</dbReference>
<dbReference type="InterPro" id="IPR036291">
    <property type="entry name" value="NAD(P)-bd_dom_sf"/>
</dbReference>
<evidence type="ECO:0000313" key="5">
    <source>
        <dbReference type="EMBL" id="PXX08348.1"/>
    </source>
</evidence>
<dbReference type="Pfam" id="PF19328">
    <property type="entry name" value="DAP_DH_C"/>
    <property type="match status" value="1"/>
</dbReference>
<dbReference type="RefSeq" id="WP_110316750.1">
    <property type="nucleotide sequence ID" value="NZ_QJJU01000008.1"/>
</dbReference>
<accession>A0A318HKZ4</accession>
<name>A0A318HKZ4_9MYCO</name>
<evidence type="ECO:0000259" key="3">
    <source>
        <dbReference type="Pfam" id="PF01113"/>
    </source>
</evidence>
<gene>
    <name evidence="5" type="ORF">C8E89_10812</name>
</gene>
<dbReference type="EMBL" id="QJJU01000008">
    <property type="protein sequence ID" value="PXX08348.1"/>
    <property type="molecule type" value="Genomic_DNA"/>
</dbReference>
<dbReference type="OrthoDB" id="4759936at2"/>
<reference evidence="6" key="1">
    <citation type="submission" date="2018-05" db="EMBL/GenBank/DDBJ databases">
        <authorList>
            <person name="Deangelis K."/>
            <person name="Huntemann M."/>
            <person name="Clum A."/>
            <person name="Pillay M."/>
            <person name="Palaniappan K."/>
            <person name="Varghese N."/>
            <person name="Mikhailova N."/>
            <person name="Stamatis D."/>
            <person name="Reddy T."/>
            <person name="Daum C."/>
            <person name="Shapiro N."/>
            <person name="Ivanova N."/>
            <person name="Kyrpides N."/>
            <person name="Woyke T."/>
        </authorList>
    </citation>
    <scope>NUCLEOTIDE SEQUENCE [LARGE SCALE GENOMIC DNA]</scope>
    <source>
        <strain evidence="6">GAS496</strain>
    </source>
</reference>
<protein>
    <submittedName>
        <fullName evidence="5">Uncharacterized protein</fullName>
    </submittedName>
</protein>
<keyword evidence="6" id="KW-1185">Reference proteome</keyword>
<dbReference type="Gene3D" id="3.40.50.720">
    <property type="entry name" value="NAD(P)-binding Rossmann-like Domain"/>
    <property type="match status" value="1"/>
</dbReference>